<protein>
    <submittedName>
        <fullName evidence="2">Uncharacterized protein</fullName>
    </submittedName>
</protein>
<dbReference type="Proteomes" id="UP001371305">
    <property type="component" value="Unassembled WGS sequence"/>
</dbReference>
<name>A0ABU9B285_9BACT</name>
<evidence type="ECO:0000313" key="3">
    <source>
        <dbReference type="Proteomes" id="UP001371305"/>
    </source>
</evidence>
<keyword evidence="3" id="KW-1185">Reference proteome</keyword>
<feature type="chain" id="PRO_5047024697" evidence="1">
    <location>
        <begin position="26"/>
        <end position="143"/>
    </location>
</feature>
<proteinExistence type="predicted"/>
<keyword evidence="1" id="KW-0732">Signal</keyword>
<dbReference type="RefSeq" id="WP_341407915.1">
    <property type="nucleotide sequence ID" value="NZ_JBBUKT010000016.1"/>
</dbReference>
<gene>
    <name evidence="2" type="ORF">WKV53_26760</name>
</gene>
<feature type="signal peptide" evidence="1">
    <location>
        <begin position="1"/>
        <end position="25"/>
    </location>
</feature>
<organism evidence="2 3">
    <name type="scientific">Luteolibacter soli</name>
    <dbReference type="NCBI Taxonomy" id="3135280"/>
    <lineage>
        <taxon>Bacteria</taxon>
        <taxon>Pseudomonadati</taxon>
        <taxon>Verrucomicrobiota</taxon>
        <taxon>Verrucomicrobiia</taxon>
        <taxon>Verrucomicrobiales</taxon>
        <taxon>Verrucomicrobiaceae</taxon>
        <taxon>Luteolibacter</taxon>
    </lineage>
</organism>
<evidence type="ECO:0000256" key="1">
    <source>
        <dbReference type="SAM" id="SignalP"/>
    </source>
</evidence>
<comment type="caution">
    <text evidence="2">The sequence shown here is derived from an EMBL/GenBank/DDBJ whole genome shotgun (WGS) entry which is preliminary data.</text>
</comment>
<dbReference type="EMBL" id="JBBUKT010000016">
    <property type="protein sequence ID" value="MEK7954147.1"/>
    <property type="molecule type" value="Genomic_DNA"/>
</dbReference>
<sequence length="143" mass="15987">MKTTLHKALLMAALALGLMNSPCFAMISIHEVTAEEAKEWKFEVRALPAGPEDVRVEFEFPAEGKFKDYRRVDFRMQEDDGKMLAVLELKEERTKDGRVLVSFATSRENLGKIALWVVIGGGARVGGAYQIQPKSFVDLGKLK</sequence>
<accession>A0ABU9B285</accession>
<reference evidence="2 3" key="1">
    <citation type="submission" date="2024-04" db="EMBL/GenBank/DDBJ databases">
        <title>Luteolibacter sp. isolated from soil.</title>
        <authorList>
            <person name="An J."/>
        </authorList>
    </citation>
    <scope>NUCLEOTIDE SEQUENCE [LARGE SCALE GENOMIC DNA]</scope>
    <source>
        <strain evidence="2 3">Y139</strain>
    </source>
</reference>
<evidence type="ECO:0000313" key="2">
    <source>
        <dbReference type="EMBL" id="MEK7954147.1"/>
    </source>
</evidence>